<dbReference type="PRINTS" id="PR00149">
    <property type="entry name" value="FUMRATELYASE"/>
</dbReference>
<dbReference type="GO" id="GO:0047472">
    <property type="term" value="F:3-carboxy-cis,cis-muconate cycloisomerase activity"/>
    <property type="evidence" value="ECO:0007669"/>
    <property type="project" value="UniProtKB-EC"/>
</dbReference>
<dbReference type="PRINTS" id="PR00145">
    <property type="entry name" value="ARGSUCLYASE"/>
</dbReference>
<dbReference type="InterPro" id="IPR008948">
    <property type="entry name" value="L-Aspartase-like"/>
</dbReference>
<dbReference type="GO" id="GO:0019619">
    <property type="term" value="P:3,4-dihydroxybenzoate catabolic process"/>
    <property type="evidence" value="ECO:0007669"/>
    <property type="project" value="InterPro"/>
</dbReference>
<feature type="domain" description="Adenylosuccinate lyase C-terminal" evidence="3">
    <location>
        <begin position="360"/>
        <end position="439"/>
    </location>
</feature>
<sequence length="446" mass="47392">MSGELFGPIFVPGRFREAVSGRAWVRAMLEAEAALARAEARVGLIPEEAAGEISRRCRQMDPDPEELGRRGRAAGNPVPALVKALAAEVPEEAARHVHKGATSQDITDTAAMLVCREALALILSELDALCAACARLAEEHRGILMPARTLLQQALPTTFGLKAAGWLVATLEARRRLREARERGLAAQLGGAAGTLASLGEKGPEVLREYARELGLPEPELPWHTARFRIAELGGALALAAGTLHKVALDIILMAQTEVGEVAEPSGGGRGGSSTLPHKRNPILSVTASAAARRVQDHARTLYGALAQEHERAAGAWHSEWEALSESLALTGGAAAAVREALEGLEVDPGRMQENLGITEGLILAENVTTLAAAHLGRLKAHEMVEAACRRVVEGGGSLREELLAEPGLREVLPEEEIDAALDPARYLGAAGEFVDRALEKYRREG</sequence>
<evidence type="ECO:0000256" key="1">
    <source>
        <dbReference type="ARBA" id="ARBA00023239"/>
    </source>
</evidence>
<accession>A0A4R1BAC4</accession>
<reference evidence="4 5" key="1">
    <citation type="submission" date="2019-03" db="EMBL/GenBank/DDBJ databases">
        <title>Whole genome sequence of a novel Rubrobacter taiwanensis strain, isolated from Yellowstone National Park.</title>
        <authorList>
            <person name="Freed S."/>
            <person name="Ramaley R.F."/>
            <person name="Kyndt J.A."/>
        </authorList>
    </citation>
    <scope>NUCLEOTIDE SEQUENCE [LARGE SCALE GENOMIC DNA]</scope>
    <source>
        <strain evidence="4 5">Yellowstone</strain>
    </source>
</reference>
<evidence type="ECO:0000259" key="3">
    <source>
        <dbReference type="SMART" id="SM00998"/>
    </source>
</evidence>
<protein>
    <submittedName>
        <fullName evidence="4">3-carboxy-cis,cis-muconate cycloisomerase</fullName>
        <ecNumber evidence="4">5.5.1.2</ecNumber>
    </submittedName>
</protein>
<dbReference type="CDD" id="cd01597">
    <property type="entry name" value="pCLME"/>
    <property type="match status" value="1"/>
</dbReference>
<evidence type="ECO:0000313" key="4">
    <source>
        <dbReference type="EMBL" id="TCJ13884.1"/>
    </source>
</evidence>
<dbReference type="OrthoDB" id="9768878at2"/>
<dbReference type="SUPFAM" id="SSF48557">
    <property type="entry name" value="L-aspartase-like"/>
    <property type="match status" value="1"/>
</dbReference>
<name>A0A4R1BAC4_9ACTN</name>
<dbReference type="EC" id="5.5.1.2" evidence="4"/>
<dbReference type="PANTHER" id="PTHR43172:SF2">
    <property type="entry name" value="ADENYLOSUCCINATE LYASE C-TERMINAL DOMAIN-CONTAINING PROTEIN"/>
    <property type="match status" value="1"/>
</dbReference>
<comment type="similarity">
    <text evidence="2">Belongs to the class-II fumarase/aspartase family.</text>
</comment>
<evidence type="ECO:0000313" key="5">
    <source>
        <dbReference type="Proteomes" id="UP000295244"/>
    </source>
</evidence>
<proteinExistence type="inferred from homology"/>
<dbReference type="RefSeq" id="WP_132692766.1">
    <property type="nucleotide sequence ID" value="NZ_SKBU01000037.1"/>
</dbReference>
<dbReference type="EMBL" id="SKBU01000037">
    <property type="protein sequence ID" value="TCJ13884.1"/>
    <property type="molecule type" value="Genomic_DNA"/>
</dbReference>
<dbReference type="PANTHER" id="PTHR43172">
    <property type="entry name" value="ADENYLOSUCCINATE LYASE"/>
    <property type="match status" value="1"/>
</dbReference>
<dbReference type="InterPro" id="IPR012789">
    <property type="entry name" value="Protocat_PcaB-like"/>
</dbReference>
<dbReference type="Proteomes" id="UP000295244">
    <property type="component" value="Unassembled WGS sequence"/>
</dbReference>
<dbReference type="GO" id="GO:0016829">
    <property type="term" value="F:lyase activity"/>
    <property type="evidence" value="ECO:0007669"/>
    <property type="project" value="UniProtKB-KW"/>
</dbReference>
<keyword evidence="1" id="KW-0456">Lyase</keyword>
<dbReference type="AlphaFoldDB" id="A0A4R1BAC4"/>
<dbReference type="InterPro" id="IPR022761">
    <property type="entry name" value="Fumarate_lyase_N"/>
</dbReference>
<dbReference type="Pfam" id="PF00206">
    <property type="entry name" value="Lyase_1"/>
    <property type="match status" value="1"/>
</dbReference>
<dbReference type="NCBIfam" id="TIGR02426">
    <property type="entry name" value="protocat_pcaB"/>
    <property type="match status" value="1"/>
</dbReference>
<dbReference type="Gene3D" id="1.20.200.10">
    <property type="entry name" value="Fumarase/aspartase (Central domain)"/>
    <property type="match status" value="1"/>
</dbReference>
<organism evidence="4 5">
    <name type="scientific">Rubrobacter taiwanensis</name>
    <dbReference type="NCBI Taxonomy" id="185139"/>
    <lineage>
        <taxon>Bacteria</taxon>
        <taxon>Bacillati</taxon>
        <taxon>Actinomycetota</taxon>
        <taxon>Rubrobacteria</taxon>
        <taxon>Rubrobacterales</taxon>
        <taxon>Rubrobacteraceae</taxon>
        <taxon>Rubrobacter</taxon>
    </lineage>
</organism>
<keyword evidence="5" id="KW-1185">Reference proteome</keyword>
<gene>
    <name evidence="4" type="primary">pcaB</name>
    <name evidence="4" type="ORF">E0L93_14345</name>
</gene>
<comment type="caution">
    <text evidence="4">The sequence shown here is derived from an EMBL/GenBank/DDBJ whole genome shotgun (WGS) entry which is preliminary data.</text>
</comment>
<dbReference type="Pfam" id="PF10397">
    <property type="entry name" value="ADSL_C"/>
    <property type="match status" value="1"/>
</dbReference>
<dbReference type="InterPro" id="IPR000362">
    <property type="entry name" value="Fumarate_lyase_fam"/>
</dbReference>
<keyword evidence="4" id="KW-0413">Isomerase</keyword>
<evidence type="ECO:0000256" key="2">
    <source>
        <dbReference type="ARBA" id="ARBA00034772"/>
    </source>
</evidence>
<dbReference type="InterPro" id="IPR019468">
    <property type="entry name" value="AdenyloSucc_lyase_C"/>
</dbReference>
<dbReference type="SMART" id="SM00998">
    <property type="entry name" value="ADSL_C"/>
    <property type="match status" value="1"/>
</dbReference>
<dbReference type="Gene3D" id="1.10.40.30">
    <property type="entry name" value="Fumarase/aspartase (C-terminal domain)"/>
    <property type="match status" value="1"/>
</dbReference>